<evidence type="ECO:0000313" key="7">
    <source>
        <dbReference type="Proteomes" id="UP000005203"/>
    </source>
</evidence>
<proteinExistence type="inferred from homology"/>
<dbReference type="RefSeq" id="XP_026296912.1">
    <property type="nucleotide sequence ID" value="XM_026441127.1"/>
</dbReference>
<reference evidence="6" key="1">
    <citation type="submission" date="2021-01" db="UniProtKB">
        <authorList>
            <consortium name="EnsemblMetazoa"/>
        </authorList>
    </citation>
    <scope>IDENTIFICATION</scope>
    <source>
        <strain evidence="6">DH4</strain>
    </source>
</reference>
<dbReference type="Proteomes" id="UP000005203">
    <property type="component" value="Linkage group LG6"/>
</dbReference>
<organism evidence="6">
    <name type="scientific">Apis mellifera</name>
    <name type="common">Honeybee</name>
    <dbReference type="NCBI Taxonomy" id="7460"/>
    <lineage>
        <taxon>Eukaryota</taxon>
        <taxon>Metazoa</taxon>
        <taxon>Ecdysozoa</taxon>
        <taxon>Arthropoda</taxon>
        <taxon>Hexapoda</taxon>
        <taxon>Insecta</taxon>
        <taxon>Pterygota</taxon>
        <taxon>Neoptera</taxon>
        <taxon>Endopterygota</taxon>
        <taxon>Hymenoptera</taxon>
        <taxon>Apocrita</taxon>
        <taxon>Aculeata</taxon>
        <taxon>Apoidea</taxon>
        <taxon>Anthophila</taxon>
        <taxon>Apidae</taxon>
        <taxon>Apis</taxon>
    </lineage>
</organism>
<sequence length="411" mass="47736">MILSYIYNILKFKKWELLFLLTILIALKWSTIITFRPDMNRLMELHKCPLCFGTSACNYIHEVDITFHDFYSVFSYFFGVKNVFFGSFNKNRVVLKKLAKNFELDEFDRIVCENKNISHICTINIKDVDDNININFHKFIEKEVNLNFIKNNFNGLKLCPTIQHLDNFLKDVYHNKKDIHKKIFDINIWTLIVLNPEPLFLQILSADKDWPVPKYFGACGRIVIEEYIGLPLTAYYNEPWLHRAKIASSLLDAAYKFTYKNKNFGFYLTDISADNIAIDMNNNAKFVDLENIIVVDKNIAPAERSTTWNQLHVNTENFSCPECLAFSSVDICNHKISDHNYYAICKILLALNINNNILPGGLLHDIPVEILKNYPDVQNLLQQCVNPVSSNRILAGIQFKNLLDIIIQNQT</sequence>
<evidence type="ECO:0000259" key="5">
    <source>
        <dbReference type="Pfam" id="PF12260"/>
    </source>
</evidence>
<dbReference type="GO" id="GO:0005576">
    <property type="term" value="C:extracellular region"/>
    <property type="evidence" value="ECO:0007669"/>
    <property type="project" value="UniProtKB-SubCell"/>
</dbReference>
<keyword evidence="7" id="KW-1185">Reference proteome</keyword>
<feature type="domain" description="FAM69 protein-kinase" evidence="5">
    <location>
        <begin position="188"/>
        <end position="387"/>
    </location>
</feature>
<dbReference type="EnsemblMetazoa" id="XM_026441127">
    <property type="protein sequence ID" value="XP_026296912"/>
    <property type="gene ID" value="LOC100576337"/>
</dbReference>
<evidence type="ECO:0000313" key="8">
    <source>
        <dbReference type="RefSeq" id="XP_026296912.1"/>
    </source>
</evidence>
<dbReference type="GeneID" id="100576337"/>
<reference evidence="8" key="2">
    <citation type="submission" date="2025-04" db="UniProtKB">
        <authorList>
            <consortium name="RefSeq"/>
        </authorList>
    </citation>
    <scope>IDENTIFICATION</scope>
    <source>
        <strain evidence="8">DH4</strain>
        <tissue evidence="8">Whole body</tissue>
    </source>
</reference>
<dbReference type="InterPro" id="IPR022049">
    <property type="entry name" value="FAM69_kinase_dom"/>
</dbReference>
<dbReference type="OrthoDB" id="10035316at2759"/>
<evidence type="ECO:0000256" key="4">
    <source>
        <dbReference type="ARBA" id="ARBA00022729"/>
    </source>
</evidence>
<dbReference type="InterPro" id="IPR020519">
    <property type="entry name" value="DIPK2A/B"/>
</dbReference>
<dbReference type="AlphaFoldDB" id="A0A7M7L4M2"/>
<evidence type="ECO:0000256" key="2">
    <source>
        <dbReference type="ARBA" id="ARBA00006338"/>
    </source>
</evidence>
<accession>A0A8B8GYX6</accession>
<dbReference type="PANTHER" id="PTHR32073:SF7">
    <property type="entry name" value="GH11358P"/>
    <property type="match status" value="1"/>
</dbReference>
<evidence type="ECO:0000313" key="6">
    <source>
        <dbReference type="EnsemblMetazoa" id="XP_026296912"/>
    </source>
</evidence>
<dbReference type="PANTHER" id="PTHR32073">
    <property type="entry name" value="GH11358P"/>
    <property type="match status" value="1"/>
</dbReference>
<keyword evidence="4" id="KW-0732">Signal</keyword>
<keyword evidence="3" id="KW-0964">Secreted</keyword>
<evidence type="ECO:0000256" key="3">
    <source>
        <dbReference type="ARBA" id="ARBA00022525"/>
    </source>
</evidence>
<evidence type="ECO:0000256" key="1">
    <source>
        <dbReference type="ARBA" id="ARBA00004613"/>
    </source>
</evidence>
<gene>
    <name evidence="8" type="primary">LOC100576337</name>
</gene>
<dbReference type="InterPro" id="IPR011009">
    <property type="entry name" value="Kinase-like_dom_sf"/>
</dbReference>
<accession>A0A7M7L4M2</accession>
<dbReference type="KEGG" id="ame:100576337"/>
<protein>
    <submittedName>
        <fullName evidence="8">Deleted in autism protein 1 homolog</fullName>
    </submittedName>
</protein>
<dbReference type="Pfam" id="PF12260">
    <property type="entry name" value="PIP49_C"/>
    <property type="match status" value="1"/>
</dbReference>
<comment type="subcellular location">
    <subcellularLocation>
        <location evidence="1">Secreted</location>
    </subcellularLocation>
</comment>
<comment type="similarity">
    <text evidence="2">Belongs to the DIPK family.</text>
</comment>
<name>A0A7M7L4M2_APIME</name>
<dbReference type="SUPFAM" id="SSF56112">
    <property type="entry name" value="Protein kinase-like (PK-like)"/>
    <property type="match status" value="1"/>
</dbReference>